<dbReference type="SUPFAM" id="SSF56112">
    <property type="entry name" value="Protein kinase-like (PK-like)"/>
    <property type="match status" value="2"/>
</dbReference>
<feature type="compositionally biased region" description="Low complexity" evidence="11">
    <location>
        <begin position="59"/>
        <end position="75"/>
    </location>
</feature>
<evidence type="ECO:0000313" key="14">
    <source>
        <dbReference type="Proteomes" id="UP000827284"/>
    </source>
</evidence>
<reference evidence="13" key="1">
    <citation type="submission" date="2021-11" db="EMBL/GenBank/DDBJ databases">
        <authorList>
            <person name="Herlambang A."/>
            <person name="Guo Y."/>
            <person name="Takashima Y."/>
            <person name="Nishizawa T."/>
        </authorList>
    </citation>
    <scope>NUCLEOTIDE SEQUENCE</scope>
    <source>
        <strain evidence="13">E1425</strain>
    </source>
</reference>
<comment type="catalytic activity">
    <reaction evidence="7">
        <text>L-threonyl-[protein] + ATP = O-phospho-L-threonyl-[protein] + ADP + H(+)</text>
        <dbReference type="Rhea" id="RHEA:46608"/>
        <dbReference type="Rhea" id="RHEA-COMP:11060"/>
        <dbReference type="Rhea" id="RHEA-COMP:11605"/>
        <dbReference type="ChEBI" id="CHEBI:15378"/>
        <dbReference type="ChEBI" id="CHEBI:30013"/>
        <dbReference type="ChEBI" id="CHEBI:30616"/>
        <dbReference type="ChEBI" id="CHEBI:61977"/>
        <dbReference type="ChEBI" id="CHEBI:456216"/>
        <dbReference type="EC" id="2.7.11.1"/>
    </reaction>
</comment>
<organism evidence="13 14">
    <name type="scientific">Entomortierella parvispora</name>
    <dbReference type="NCBI Taxonomy" id="205924"/>
    <lineage>
        <taxon>Eukaryota</taxon>
        <taxon>Fungi</taxon>
        <taxon>Fungi incertae sedis</taxon>
        <taxon>Mucoromycota</taxon>
        <taxon>Mortierellomycotina</taxon>
        <taxon>Mortierellomycetes</taxon>
        <taxon>Mortierellales</taxon>
        <taxon>Mortierellaceae</taxon>
        <taxon>Entomortierella</taxon>
    </lineage>
</organism>
<evidence type="ECO:0000256" key="4">
    <source>
        <dbReference type="ARBA" id="ARBA00022741"/>
    </source>
</evidence>
<evidence type="ECO:0000256" key="10">
    <source>
        <dbReference type="SAM" id="Coils"/>
    </source>
</evidence>
<keyword evidence="14" id="KW-1185">Reference proteome</keyword>
<keyword evidence="6 9" id="KW-0067">ATP-binding</keyword>
<dbReference type="GO" id="GO:0005524">
    <property type="term" value="F:ATP binding"/>
    <property type="evidence" value="ECO:0007669"/>
    <property type="project" value="UniProtKB-UniRule"/>
</dbReference>
<feature type="region of interest" description="Disordered" evidence="11">
    <location>
        <begin position="48"/>
        <end position="117"/>
    </location>
</feature>
<evidence type="ECO:0000256" key="11">
    <source>
        <dbReference type="SAM" id="MobiDB-lite"/>
    </source>
</evidence>
<dbReference type="InterPro" id="IPR011009">
    <property type="entry name" value="Kinase-like_dom_sf"/>
</dbReference>
<keyword evidence="2" id="KW-0723">Serine/threonine-protein kinase</keyword>
<accession>A0A9P3HLF5</accession>
<reference evidence="13" key="2">
    <citation type="journal article" date="2022" name="Microbiol. Resour. Announc.">
        <title>Whole-Genome Sequence of Entomortierella parvispora E1425, a Mucoromycotan Fungus Associated with Burkholderiaceae-Related Endosymbiotic Bacteria.</title>
        <authorList>
            <person name="Herlambang A."/>
            <person name="Guo Y."/>
            <person name="Takashima Y."/>
            <person name="Narisawa K."/>
            <person name="Ohta H."/>
            <person name="Nishizawa T."/>
        </authorList>
    </citation>
    <scope>NUCLEOTIDE SEQUENCE</scope>
    <source>
        <strain evidence="13">E1425</strain>
    </source>
</reference>
<keyword evidence="3" id="KW-0808">Transferase</keyword>
<feature type="region of interest" description="Disordered" evidence="11">
    <location>
        <begin position="618"/>
        <end position="701"/>
    </location>
</feature>
<dbReference type="Gene3D" id="1.10.510.10">
    <property type="entry name" value="Transferase(Phosphotransferase) domain 1"/>
    <property type="match status" value="2"/>
</dbReference>
<feature type="domain" description="Protein kinase" evidence="12">
    <location>
        <begin position="365"/>
        <end position="934"/>
    </location>
</feature>
<dbReference type="AlphaFoldDB" id="A0A9P3HLF5"/>
<evidence type="ECO:0000256" key="7">
    <source>
        <dbReference type="ARBA" id="ARBA00047899"/>
    </source>
</evidence>
<dbReference type="PANTHER" id="PTHR43895:SF32">
    <property type="entry name" value="SERINE_THREONINE-PROTEIN KINASE CHK1"/>
    <property type="match status" value="1"/>
</dbReference>
<evidence type="ECO:0000256" key="9">
    <source>
        <dbReference type="PROSITE-ProRule" id="PRU10141"/>
    </source>
</evidence>
<dbReference type="Pfam" id="PF00069">
    <property type="entry name" value="Pkinase"/>
    <property type="match status" value="3"/>
</dbReference>
<dbReference type="PROSITE" id="PS00107">
    <property type="entry name" value="PROTEIN_KINASE_ATP"/>
    <property type="match status" value="1"/>
</dbReference>
<comment type="catalytic activity">
    <reaction evidence="8">
        <text>L-seryl-[protein] + ATP = O-phospho-L-seryl-[protein] + ADP + H(+)</text>
        <dbReference type="Rhea" id="RHEA:17989"/>
        <dbReference type="Rhea" id="RHEA-COMP:9863"/>
        <dbReference type="Rhea" id="RHEA-COMP:11604"/>
        <dbReference type="ChEBI" id="CHEBI:15378"/>
        <dbReference type="ChEBI" id="CHEBI:29999"/>
        <dbReference type="ChEBI" id="CHEBI:30616"/>
        <dbReference type="ChEBI" id="CHEBI:83421"/>
        <dbReference type="ChEBI" id="CHEBI:456216"/>
        <dbReference type="EC" id="2.7.11.1"/>
    </reaction>
</comment>
<dbReference type="SMART" id="SM00220">
    <property type="entry name" value="S_TKc"/>
    <property type="match status" value="1"/>
</dbReference>
<dbReference type="OrthoDB" id="4062651at2759"/>
<keyword evidence="4 9" id="KW-0547">Nucleotide-binding</keyword>
<evidence type="ECO:0000256" key="6">
    <source>
        <dbReference type="ARBA" id="ARBA00022840"/>
    </source>
</evidence>
<feature type="coiled-coil region" evidence="10">
    <location>
        <begin position="524"/>
        <end position="581"/>
    </location>
</feature>
<feature type="compositionally biased region" description="Pro residues" evidence="11">
    <location>
        <begin position="627"/>
        <end position="636"/>
    </location>
</feature>
<evidence type="ECO:0000256" key="2">
    <source>
        <dbReference type="ARBA" id="ARBA00022527"/>
    </source>
</evidence>
<keyword evidence="5" id="KW-0418">Kinase</keyword>
<gene>
    <name evidence="13" type="ORF">EMPS_10721</name>
</gene>
<dbReference type="GO" id="GO:0004674">
    <property type="term" value="F:protein serine/threonine kinase activity"/>
    <property type="evidence" value="ECO:0007669"/>
    <property type="project" value="UniProtKB-KW"/>
</dbReference>
<dbReference type="PROSITE" id="PS00108">
    <property type="entry name" value="PROTEIN_KINASE_ST"/>
    <property type="match status" value="1"/>
</dbReference>
<dbReference type="Proteomes" id="UP000827284">
    <property type="component" value="Unassembled WGS sequence"/>
</dbReference>
<proteinExistence type="predicted"/>
<evidence type="ECO:0000313" key="13">
    <source>
        <dbReference type="EMBL" id="GJJ78362.1"/>
    </source>
</evidence>
<evidence type="ECO:0000256" key="8">
    <source>
        <dbReference type="ARBA" id="ARBA00048679"/>
    </source>
</evidence>
<feature type="compositionally biased region" description="Low complexity" evidence="11">
    <location>
        <begin position="683"/>
        <end position="696"/>
    </location>
</feature>
<evidence type="ECO:0000256" key="3">
    <source>
        <dbReference type="ARBA" id="ARBA00022679"/>
    </source>
</evidence>
<keyword evidence="10" id="KW-0175">Coiled coil</keyword>
<protein>
    <recommendedName>
        <fullName evidence="1">non-specific serine/threonine protein kinase</fullName>
        <ecNumber evidence="1">2.7.11.1</ecNumber>
    </recommendedName>
</protein>
<sequence>MSSHLSQNAHPDAGYTLDSTSSTANYTSNGFTSHSPVLPVLSPSQIRQLGQQCMHERVQPQVPQQQQQQMQQSQPEELRQQHRQQQHHMQQSQLQDPQQQSQPQQMQQEQQGQHPPRPMTLEEIAMAEFDRETEEAVADLRRKRSKERAHKKLSMRMEYLHDAQEQALQAMAEMNPTAKASITTTITTVSPSAPDSTSSKLTVTTTATTTMGSVQVSQTEVSSSVADPVMFENNTSSRRQTPARRASMPPLRIDTQSTSPPRTVVAPSSLETLVDTPHFGMLSSALSPAAFPFSSPVPALDKKTGIVCERDALPSAGARSSLSPNSYYENHSSTAIAVVSPTSAHSSGAKTVHSRKRKTTDVAAYKLGDCLGRGGSAEVYKCKSNEDQKEYAIRIIPMKAVGDKIADEVALMKKLCHPNIIEFKDFLHYKNLEWYMILELCKGELMKLQDNGKTDKVFCESECRDYFHQLLMGIEYHYQFTDDPRLPVLSPSSIAQQIRHDTDPLQRNRETPVSSMSSGEIFFEQFMKERLQLLQEELEKFDRQRDEQRKMLLEEFDRDTLEKRNAEKERLQGKRQTIEDELASYKTYLQTMALNQRDTPAAAALAVPVSSKAAMSGSYQNALASPKSPPPLPPKPSSLARPSPHAVSTASTSARRHINLSASSADHHEEDSAEPQEMGTQPSFDSKGSHSFSSLDSKPEPEIRMVNIKTVNRVGDYMYSTHDYLGVGGSAKVYKARNITDGRDYAIREIMIASHSDHDTESMKEEVAMMKKLDHPNIIKVYEVMSCSFPPCWYMVHEHGVAHRDIKPGNILISHDGKLKIADFGISQRFATGETLTIINNRHGTAGFMAPETNQEVYSGRRADIWSMGVTLFLMWNGQIPFSVSKRGRPLSLASHVEFKAGTPEPLKALLNRMLEVDPNQRVTMDQLRQDPWVTDNGRMQLAKSKEDNVGGRIEVTDDDRARSLNTMAVVAKAASIFGRTLSRSRNRVASPTAAGSSSGGEVDIEAASGRGEQFITCLSEVDHATDI</sequence>
<evidence type="ECO:0000256" key="1">
    <source>
        <dbReference type="ARBA" id="ARBA00012513"/>
    </source>
</evidence>
<comment type="caution">
    <text evidence="13">The sequence shown here is derived from an EMBL/GenBank/DDBJ whole genome shotgun (WGS) entry which is preliminary data.</text>
</comment>
<evidence type="ECO:0000259" key="12">
    <source>
        <dbReference type="PROSITE" id="PS50011"/>
    </source>
</evidence>
<dbReference type="InterPro" id="IPR017441">
    <property type="entry name" value="Protein_kinase_ATP_BS"/>
</dbReference>
<feature type="region of interest" description="Disordered" evidence="11">
    <location>
        <begin position="985"/>
        <end position="1004"/>
    </location>
</feature>
<dbReference type="EMBL" id="BQFW01000015">
    <property type="protein sequence ID" value="GJJ78362.1"/>
    <property type="molecule type" value="Genomic_DNA"/>
</dbReference>
<feature type="region of interest" description="Disordered" evidence="11">
    <location>
        <begin position="231"/>
        <end position="264"/>
    </location>
</feature>
<dbReference type="EC" id="2.7.11.1" evidence="1"/>
<dbReference type="PANTHER" id="PTHR43895">
    <property type="entry name" value="CALCIUM/CALMODULIN-DEPENDENT PROTEIN KINASE KINASE-RELATED"/>
    <property type="match status" value="1"/>
</dbReference>
<feature type="binding site" evidence="9">
    <location>
        <position position="399"/>
    </location>
    <ligand>
        <name>ATP</name>
        <dbReference type="ChEBI" id="CHEBI:30616"/>
    </ligand>
</feature>
<dbReference type="InterPro" id="IPR008271">
    <property type="entry name" value="Ser/Thr_kinase_AS"/>
</dbReference>
<feature type="compositionally biased region" description="Low complexity" evidence="11">
    <location>
        <begin position="87"/>
        <end position="114"/>
    </location>
</feature>
<dbReference type="PROSITE" id="PS50011">
    <property type="entry name" value="PROTEIN_KINASE_DOM"/>
    <property type="match status" value="1"/>
</dbReference>
<evidence type="ECO:0000256" key="5">
    <source>
        <dbReference type="ARBA" id="ARBA00022777"/>
    </source>
</evidence>
<dbReference type="GO" id="GO:0007165">
    <property type="term" value="P:signal transduction"/>
    <property type="evidence" value="ECO:0007669"/>
    <property type="project" value="TreeGrafter"/>
</dbReference>
<dbReference type="InterPro" id="IPR000719">
    <property type="entry name" value="Prot_kinase_dom"/>
</dbReference>
<dbReference type="Gene3D" id="3.30.200.20">
    <property type="entry name" value="Phosphorylase Kinase, domain 1"/>
    <property type="match status" value="1"/>
</dbReference>
<name>A0A9P3HLF5_9FUNG</name>